<dbReference type="Pfam" id="PF03692">
    <property type="entry name" value="CxxCxxCC"/>
    <property type="match status" value="1"/>
</dbReference>
<evidence type="ECO:0000313" key="1">
    <source>
        <dbReference type="EMBL" id="HJC22619.1"/>
    </source>
</evidence>
<accession>A0A9D2SNA9</accession>
<comment type="caution">
    <text evidence="1">The sequence shown here is derived from an EMBL/GenBank/DDBJ whole genome shotgun (WGS) entry which is preliminary data.</text>
</comment>
<name>A0A9D2SNA9_9FIRM</name>
<organism evidence="1 2">
    <name type="scientific">Candidatus Eisenbergiella merdavium</name>
    <dbReference type="NCBI Taxonomy" id="2838551"/>
    <lineage>
        <taxon>Bacteria</taxon>
        <taxon>Bacillati</taxon>
        <taxon>Bacillota</taxon>
        <taxon>Clostridia</taxon>
        <taxon>Lachnospirales</taxon>
        <taxon>Lachnospiraceae</taxon>
        <taxon>Eisenbergiella</taxon>
    </lineage>
</organism>
<sequence length="217" mass="25025">MERKIDLSEISDGKLYTAEDLVKAGCGDCAGCSSCCRETGNTIILDPYDIWQLGRGTKMTFTELLEQGRIELNMADGVILPNLKLGEKGEGCSFLNEAGRCSIHAFRPGLCRLFPLGRLYEDGSFRYFLQVHECSRTNRSKVRVKKWIGIPDIKRYEAFVLVWHDYLKKIGNEVKSAGEEARMKELTMSVLRRFYLPPYDERDFYEQFYERMKLGEN</sequence>
<proteinExistence type="predicted"/>
<reference evidence="1" key="2">
    <citation type="submission" date="2021-04" db="EMBL/GenBank/DDBJ databases">
        <authorList>
            <person name="Gilroy R."/>
        </authorList>
    </citation>
    <scope>NUCLEOTIDE SEQUENCE</scope>
    <source>
        <strain evidence="1">USAMLcec2-132</strain>
    </source>
</reference>
<dbReference type="InterPro" id="IPR005358">
    <property type="entry name" value="Puta_zinc/iron-chelating_dom"/>
</dbReference>
<reference evidence="1" key="1">
    <citation type="journal article" date="2021" name="PeerJ">
        <title>Extensive microbial diversity within the chicken gut microbiome revealed by metagenomics and culture.</title>
        <authorList>
            <person name="Gilroy R."/>
            <person name="Ravi A."/>
            <person name="Getino M."/>
            <person name="Pursley I."/>
            <person name="Horton D.L."/>
            <person name="Alikhan N.F."/>
            <person name="Baker D."/>
            <person name="Gharbi K."/>
            <person name="Hall N."/>
            <person name="Watson M."/>
            <person name="Adriaenssens E.M."/>
            <person name="Foster-Nyarko E."/>
            <person name="Jarju S."/>
            <person name="Secka A."/>
            <person name="Antonio M."/>
            <person name="Oren A."/>
            <person name="Chaudhuri R.R."/>
            <person name="La Ragione R."/>
            <person name="Hildebrand F."/>
            <person name="Pallen M.J."/>
        </authorList>
    </citation>
    <scope>NUCLEOTIDE SEQUENCE</scope>
    <source>
        <strain evidence="1">USAMLcec2-132</strain>
    </source>
</reference>
<protein>
    <submittedName>
        <fullName evidence="1">YkgJ family cysteine cluster protein</fullName>
    </submittedName>
</protein>
<gene>
    <name evidence="1" type="ORF">H9761_02800</name>
</gene>
<dbReference type="PANTHER" id="PTHR35866">
    <property type="entry name" value="PUTATIVE-RELATED"/>
    <property type="match status" value="1"/>
</dbReference>
<evidence type="ECO:0000313" key="2">
    <source>
        <dbReference type="Proteomes" id="UP000823891"/>
    </source>
</evidence>
<dbReference type="Proteomes" id="UP000823891">
    <property type="component" value="Unassembled WGS sequence"/>
</dbReference>
<dbReference type="EMBL" id="DWWS01000013">
    <property type="protein sequence ID" value="HJC22619.1"/>
    <property type="molecule type" value="Genomic_DNA"/>
</dbReference>
<dbReference type="PANTHER" id="PTHR35866:SF1">
    <property type="entry name" value="YKGJ FAMILY CYSTEINE CLUSTER PROTEIN"/>
    <property type="match status" value="1"/>
</dbReference>
<dbReference type="AlphaFoldDB" id="A0A9D2SNA9"/>